<dbReference type="Proteomes" id="UP000095409">
    <property type="component" value="Unassembled WGS sequence"/>
</dbReference>
<dbReference type="InterPro" id="IPR012902">
    <property type="entry name" value="N_methyl_site"/>
</dbReference>
<protein>
    <submittedName>
        <fullName evidence="3">Prepilin-type N-terminal cleavage/methylation domain-containing protein</fullName>
    </submittedName>
    <submittedName>
        <fullName evidence="2">Serogroup A1</fullName>
    </submittedName>
</protein>
<keyword evidence="1" id="KW-0812">Transmembrane</keyword>
<dbReference type="Pfam" id="PF07963">
    <property type="entry name" value="N_methyl"/>
    <property type="match status" value="1"/>
</dbReference>
<keyword evidence="1" id="KW-0472">Membrane</keyword>
<evidence type="ECO:0000313" key="3">
    <source>
        <dbReference type="EMBL" id="RHL44333.1"/>
    </source>
</evidence>
<dbReference type="AlphaFoldDB" id="A0A174HUC5"/>
<dbReference type="GeneID" id="79802571"/>
<evidence type="ECO:0000313" key="2">
    <source>
        <dbReference type="EMBL" id="CUO77206.1"/>
    </source>
</evidence>
<keyword evidence="1" id="KW-1133">Transmembrane helix</keyword>
<dbReference type="PROSITE" id="PS00409">
    <property type="entry name" value="PROKAR_NTER_METHYL"/>
    <property type="match status" value="1"/>
</dbReference>
<accession>A0A174HUC5</accession>
<reference evidence="3 5" key="2">
    <citation type="submission" date="2018-08" db="EMBL/GenBank/DDBJ databases">
        <title>A genome reference for cultivated species of the human gut microbiota.</title>
        <authorList>
            <person name="Zou Y."/>
            <person name="Xue W."/>
            <person name="Luo G."/>
        </authorList>
    </citation>
    <scope>NUCLEOTIDE SEQUENCE [LARGE SCALE GENOMIC DNA]</scope>
    <source>
        <strain evidence="3 5">AF37-6AC</strain>
    </source>
</reference>
<dbReference type="EMBL" id="QROS01000012">
    <property type="protein sequence ID" value="RHL44333.1"/>
    <property type="molecule type" value="Genomic_DNA"/>
</dbReference>
<dbReference type="RefSeq" id="WP_005421737.1">
    <property type="nucleotide sequence ID" value="NZ_CYZD01000024.1"/>
</dbReference>
<dbReference type="Proteomes" id="UP000285897">
    <property type="component" value="Unassembled WGS sequence"/>
</dbReference>
<dbReference type="InterPro" id="IPR045584">
    <property type="entry name" value="Pilin-like"/>
</dbReference>
<name>A0A174HUC5_9FIRM</name>
<proteinExistence type="predicted"/>
<gene>
    <name evidence="2" type="primary">fimA_2</name>
    <name evidence="3" type="ORF">DW021_13835</name>
    <name evidence="2" type="ORF">ERS852394_02994</name>
</gene>
<dbReference type="SUPFAM" id="SSF54523">
    <property type="entry name" value="Pili subunits"/>
    <property type="match status" value="1"/>
</dbReference>
<dbReference type="EMBL" id="CYZD01000024">
    <property type="protein sequence ID" value="CUO77206.1"/>
    <property type="molecule type" value="Genomic_DNA"/>
</dbReference>
<evidence type="ECO:0000313" key="5">
    <source>
        <dbReference type="Proteomes" id="UP000285897"/>
    </source>
</evidence>
<organism evidence="2 4">
    <name type="scientific">Blautia obeum</name>
    <dbReference type="NCBI Taxonomy" id="40520"/>
    <lineage>
        <taxon>Bacteria</taxon>
        <taxon>Bacillati</taxon>
        <taxon>Bacillota</taxon>
        <taxon>Clostridia</taxon>
        <taxon>Lachnospirales</taxon>
        <taxon>Lachnospiraceae</taxon>
        <taxon>Blautia</taxon>
    </lineage>
</organism>
<evidence type="ECO:0000313" key="4">
    <source>
        <dbReference type="Proteomes" id="UP000095409"/>
    </source>
</evidence>
<feature type="transmembrane region" description="Helical" evidence="1">
    <location>
        <begin position="7"/>
        <end position="28"/>
    </location>
</feature>
<dbReference type="Gene3D" id="3.30.700.10">
    <property type="entry name" value="Glycoprotein, Type 4 Pilin"/>
    <property type="match status" value="1"/>
</dbReference>
<evidence type="ECO:0000256" key="1">
    <source>
        <dbReference type="SAM" id="Phobius"/>
    </source>
</evidence>
<reference evidence="2 4" key="1">
    <citation type="submission" date="2015-09" db="EMBL/GenBank/DDBJ databases">
        <authorList>
            <consortium name="Pathogen Informatics"/>
        </authorList>
    </citation>
    <scope>NUCLEOTIDE SEQUENCE [LARGE SCALE GENOMIC DNA]</scope>
    <source>
        <strain evidence="2 4">2789STDY5608837</strain>
    </source>
</reference>
<sequence length="310" mass="34781">MKNRNKGFTLVELVIIIAILAILIGVLAPTYTKYIEKSRESTDLANVRTAYDKVVMETGIEGNEDVKEIVHLKQKIDKWQSSDTVTIAGISHSNDDPDTDNWKGYPVAGGICEVSMNPETGILFDWKTGKGDSVENDEVKEYWFNLEENFDRVLQESNALNGVTGIFEIDSRCQKSTMVPRIEMKMASDSLLKKGTWAYYGRAKDARKRALLWTSVNTDVVGANQKIPVIVCTADNKYYVAESTTAKRTGYGPDYVAIAAQMSTGTAKKELDETAVKYDSLQAAYDAYKKLLTDGKYKQYKNSLDFNIHW</sequence>
<dbReference type="NCBIfam" id="TIGR02532">
    <property type="entry name" value="IV_pilin_GFxxxE"/>
    <property type="match status" value="1"/>
</dbReference>